<keyword evidence="1" id="KW-0175">Coiled coil</keyword>
<dbReference type="PROSITE" id="PS51257">
    <property type="entry name" value="PROKAR_LIPOPROTEIN"/>
    <property type="match status" value="1"/>
</dbReference>
<evidence type="ECO:0000256" key="2">
    <source>
        <dbReference type="SAM" id="SignalP"/>
    </source>
</evidence>
<sequence>MKFKLILLCCFLFVLVTGCAKPPLAEMDSAREAVFRAENDSNAVLYGSGSLLRAQDALRRMQAEADAKRYDAARTHASEAIAAAERAVAEGRTGASRQREEVASLLSSLKIELDETNKNLSGARYSGLALDYDILERDLRNAYIRADIAEADFAGGKYQESIDRARSVRSDLGEINRRISNAVTRRK</sequence>
<evidence type="ECO:0000259" key="3">
    <source>
        <dbReference type="Pfam" id="PF14346"/>
    </source>
</evidence>
<organism evidence="4">
    <name type="scientific">uncultured bacterium contig00053</name>
    <dbReference type="NCBI Taxonomy" id="1181537"/>
    <lineage>
        <taxon>Bacteria</taxon>
        <taxon>environmental samples</taxon>
    </lineage>
</organism>
<feature type="coiled-coil region" evidence="1">
    <location>
        <begin position="99"/>
        <end position="152"/>
    </location>
</feature>
<dbReference type="InterPro" id="IPR025511">
    <property type="entry name" value="DUF4398"/>
</dbReference>
<name>A0A806KJX9_9BACT</name>
<evidence type="ECO:0000256" key="1">
    <source>
        <dbReference type="SAM" id="Coils"/>
    </source>
</evidence>
<feature type="chain" id="PRO_5032651518" description="DUF4398 domain-containing protein" evidence="2">
    <location>
        <begin position="21"/>
        <end position="187"/>
    </location>
</feature>
<evidence type="ECO:0000313" key="4">
    <source>
        <dbReference type="EMBL" id="AGS51820.1"/>
    </source>
</evidence>
<dbReference type="Gene3D" id="1.20.1270.390">
    <property type="match status" value="1"/>
</dbReference>
<accession>A0A806KJX9</accession>
<dbReference type="EMBL" id="JQ844171">
    <property type="protein sequence ID" value="AGS51820.1"/>
    <property type="molecule type" value="Genomic_DNA"/>
</dbReference>
<dbReference type="AlphaFoldDB" id="A0A806KJX9"/>
<proteinExistence type="predicted"/>
<reference evidence="4" key="1">
    <citation type="submission" date="2012-03" db="EMBL/GenBank/DDBJ databases">
        <title>Functional metagenomics reveals considerable lignocellulase gene clusters in the gut microbiome of a wood-feeding higher termite.</title>
        <authorList>
            <person name="Liu N."/>
        </authorList>
    </citation>
    <scope>NUCLEOTIDE SEQUENCE</scope>
</reference>
<feature type="signal peptide" evidence="2">
    <location>
        <begin position="1"/>
        <end position="20"/>
    </location>
</feature>
<dbReference type="Pfam" id="PF14346">
    <property type="entry name" value="DUF4398"/>
    <property type="match status" value="1"/>
</dbReference>
<feature type="domain" description="DUF4398" evidence="3">
    <location>
        <begin position="25"/>
        <end position="101"/>
    </location>
</feature>
<protein>
    <recommendedName>
        <fullName evidence="3">DUF4398 domain-containing protein</fullName>
    </recommendedName>
</protein>
<keyword evidence="2" id="KW-0732">Signal</keyword>